<evidence type="ECO:0000313" key="4">
    <source>
        <dbReference type="EMBL" id="CAB4322749.1"/>
    </source>
</evidence>
<dbReference type="Gene3D" id="3.90.1150.10">
    <property type="entry name" value="Aspartate Aminotransferase, domain 1"/>
    <property type="match status" value="1"/>
</dbReference>
<sequence>MRRHAPDALLHTDAVQAFCWTDIAHITRNADLVSVSAHKFGGPKGVGALVARSSATVHAVQLGGGQERERRSGTQNVAGIVAMTVAARLAAAERDASIERLGALRDRLLDGLLASVPDIVETAAVYVDGVSDRTQRAAGIAHVCIAGVESEALLFLLERAEVFASAASSCASGAMEPSHVLAATGLDPELAKGSLRLSLGWSTTAAEIDHALTVIPGAVAQLRRFNV</sequence>
<proteinExistence type="inferred from homology"/>
<dbReference type="InterPro" id="IPR000192">
    <property type="entry name" value="Aminotrans_V_dom"/>
</dbReference>
<dbReference type="InterPro" id="IPR015421">
    <property type="entry name" value="PyrdxlP-dep_Trfase_major"/>
</dbReference>
<dbReference type="InterPro" id="IPR015424">
    <property type="entry name" value="PyrdxlP-dep_Trfase"/>
</dbReference>
<name>A0A6J5YG46_9ZZZZ</name>
<dbReference type="InterPro" id="IPR015422">
    <property type="entry name" value="PyrdxlP-dep_Trfase_small"/>
</dbReference>
<evidence type="ECO:0000259" key="3">
    <source>
        <dbReference type="Pfam" id="PF00266"/>
    </source>
</evidence>
<dbReference type="PANTHER" id="PTHR11601:SF34">
    <property type="entry name" value="CYSTEINE DESULFURASE"/>
    <property type="match status" value="1"/>
</dbReference>
<reference evidence="4" key="1">
    <citation type="submission" date="2020-05" db="EMBL/GenBank/DDBJ databases">
        <authorList>
            <person name="Chiriac C."/>
            <person name="Salcher M."/>
            <person name="Ghai R."/>
            <person name="Kavagutti S V."/>
        </authorList>
    </citation>
    <scope>NUCLEOTIDE SEQUENCE</scope>
</reference>
<evidence type="ECO:0000256" key="2">
    <source>
        <dbReference type="ARBA" id="ARBA00006490"/>
    </source>
</evidence>
<dbReference type="Gene3D" id="1.10.260.50">
    <property type="match status" value="1"/>
</dbReference>
<gene>
    <name evidence="4" type="ORF">UFOPK1392_00486</name>
</gene>
<comment type="similarity">
    <text evidence="2">Belongs to the class-V pyridoxal-phosphate-dependent aminotransferase family. NifS/IscS subfamily.</text>
</comment>
<accession>A0A6J5YG46</accession>
<dbReference type="Gene3D" id="3.40.640.10">
    <property type="entry name" value="Type I PLP-dependent aspartate aminotransferase-like (Major domain)"/>
    <property type="match status" value="1"/>
</dbReference>
<dbReference type="AlphaFoldDB" id="A0A6J5YG46"/>
<dbReference type="PANTHER" id="PTHR11601">
    <property type="entry name" value="CYSTEINE DESULFURYLASE FAMILY MEMBER"/>
    <property type="match status" value="1"/>
</dbReference>
<evidence type="ECO:0000256" key="1">
    <source>
        <dbReference type="ARBA" id="ARBA00001933"/>
    </source>
</evidence>
<protein>
    <submittedName>
        <fullName evidence="4">Unannotated protein</fullName>
    </submittedName>
</protein>
<feature type="domain" description="Aminotransferase class V" evidence="3">
    <location>
        <begin position="4"/>
        <end position="209"/>
    </location>
</feature>
<dbReference type="EMBL" id="CAEMXZ010000014">
    <property type="protein sequence ID" value="CAB4322749.1"/>
    <property type="molecule type" value="Genomic_DNA"/>
</dbReference>
<dbReference type="Pfam" id="PF00266">
    <property type="entry name" value="Aminotran_5"/>
    <property type="match status" value="1"/>
</dbReference>
<dbReference type="SUPFAM" id="SSF53383">
    <property type="entry name" value="PLP-dependent transferases"/>
    <property type="match status" value="1"/>
</dbReference>
<comment type="cofactor">
    <cofactor evidence="1">
        <name>pyridoxal 5'-phosphate</name>
        <dbReference type="ChEBI" id="CHEBI:597326"/>
    </cofactor>
</comment>
<organism evidence="4">
    <name type="scientific">freshwater metagenome</name>
    <dbReference type="NCBI Taxonomy" id="449393"/>
    <lineage>
        <taxon>unclassified sequences</taxon>
        <taxon>metagenomes</taxon>
        <taxon>ecological metagenomes</taxon>
    </lineage>
</organism>